<dbReference type="AlphaFoldDB" id="A0A3E0UE25"/>
<protein>
    <submittedName>
        <fullName evidence="2">Methionyl-tRNA formyltransferase</fullName>
    </submittedName>
</protein>
<dbReference type="InterPro" id="IPR049355">
    <property type="entry name" value="Formyl_trans-like_C"/>
</dbReference>
<name>A0A3E0UE25_9GAMM</name>
<dbReference type="InterPro" id="IPR011034">
    <property type="entry name" value="Formyl_transferase-like_C_sf"/>
</dbReference>
<dbReference type="Gene3D" id="3.10.25.20">
    <property type="match status" value="1"/>
</dbReference>
<dbReference type="SUPFAM" id="SSF50486">
    <property type="entry name" value="FMT C-terminal domain-like"/>
    <property type="match status" value="1"/>
</dbReference>
<keyword evidence="2" id="KW-0808">Transferase</keyword>
<dbReference type="PANTHER" id="PTHR11138:SF5">
    <property type="entry name" value="METHIONYL-TRNA FORMYLTRANSFERASE, MITOCHONDRIAL"/>
    <property type="match status" value="1"/>
</dbReference>
<dbReference type="RefSeq" id="WP_115999492.1">
    <property type="nucleotide sequence ID" value="NZ_QUOV01000001.1"/>
</dbReference>
<dbReference type="Pfam" id="PF21553">
    <property type="entry name" value="Formyl_trans_C_2"/>
    <property type="match status" value="1"/>
</dbReference>
<comment type="caution">
    <text evidence="2">The sequence shown here is derived from an EMBL/GenBank/DDBJ whole genome shotgun (WGS) entry which is preliminary data.</text>
</comment>
<dbReference type="Proteomes" id="UP000256999">
    <property type="component" value="Unassembled WGS sequence"/>
</dbReference>
<dbReference type="GO" id="GO:0004479">
    <property type="term" value="F:methionyl-tRNA formyltransferase activity"/>
    <property type="evidence" value="ECO:0007669"/>
    <property type="project" value="TreeGrafter"/>
</dbReference>
<dbReference type="Gene3D" id="3.40.50.170">
    <property type="entry name" value="Formyl transferase, N-terminal domain"/>
    <property type="match status" value="1"/>
</dbReference>
<evidence type="ECO:0000313" key="3">
    <source>
        <dbReference type="Proteomes" id="UP000256999"/>
    </source>
</evidence>
<dbReference type="SUPFAM" id="SSF53328">
    <property type="entry name" value="Formyltransferase"/>
    <property type="match status" value="1"/>
</dbReference>
<evidence type="ECO:0000313" key="2">
    <source>
        <dbReference type="EMBL" id="REL34817.1"/>
    </source>
</evidence>
<organism evidence="2 3">
    <name type="scientific">Thalassotalea euphylliae</name>
    <dbReference type="NCBI Taxonomy" id="1655234"/>
    <lineage>
        <taxon>Bacteria</taxon>
        <taxon>Pseudomonadati</taxon>
        <taxon>Pseudomonadota</taxon>
        <taxon>Gammaproteobacteria</taxon>
        <taxon>Alteromonadales</taxon>
        <taxon>Colwelliaceae</taxon>
        <taxon>Thalassotalea</taxon>
    </lineage>
</organism>
<dbReference type="OrthoDB" id="9802815at2"/>
<dbReference type="PANTHER" id="PTHR11138">
    <property type="entry name" value="METHIONYL-TRNA FORMYLTRANSFERASE"/>
    <property type="match status" value="1"/>
</dbReference>
<feature type="domain" description="Methionyl-tRNA formyltransferase-like C-terminal" evidence="1">
    <location>
        <begin position="165"/>
        <end position="221"/>
    </location>
</feature>
<accession>A0A3E0UE25</accession>
<gene>
    <name evidence="2" type="ORF">DXX92_05280</name>
</gene>
<evidence type="ECO:0000259" key="1">
    <source>
        <dbReference type="Pfam" id="PF21553"/>
    </source>
</evidence>
<dbReference type="InterPro" id="IPR036477">
    <property type="entry name" value="Formyl_transf_N_sf"/>
</dbReference>
<sequence length="230" mass="26041">MTNYIVATIKPWNIAQFHQHQATLPGNWHLISEPKQLTVAYLEAIKPKYIFFPHWSWLVPQSIISQFNCVAFHMTDLPYGRGGSPLQNLISRGHQDTMLSALQMTETFDAGPIYAKQPLSLKGSATEIFQRSAQLTFEMITNIVKNEPKPIPQQGEVTEFKRRTPEQSHINGEQTLDKIYDLIRMLDADGYPSAFIEHGNYQLTFSQAKLDGEQLSATVTFSPKTLASTK</sequence>
<proteinExistence type="predicted"/>
<reference evidence="2 3" key="1">
    <citation type="submission" date="2018-08" db="EMBL/GenBank/DDBJ databases">
        <title>Thalassotalea euphylliae genome.</title>
        <authorList>
            <person name="Summers S."/>
            <person name="Rice S.A."/>
            <person name="Freckelton M.L."/>
            <person name="Nedved B.T."/>
            <person name="Hadfield M.G."/>
        </authorList>
    </citation>
    <scope>NUCLEOTIDE SEQUENCE [LARGE SCALE GENOMIC DNA]</scope>
    <source>
        <strain evidence="2 3">H2</strain>
    </source>
</reference>
<dbReference type="CDD" id="cd08821">
    <property type="entry name" value="FMT_core_like_1"/>
    <property type="match status" value="1"/>
</dbReference>
<dbReference type="EMBL" id="QUOV01000001">
    <property type="protein sequence ID" value="REL34817.1"/>
    <property type="molecule type" value="Genomic_DNA"/>
</dbReference>